<reference evidence="3" key="1">
    <citation type="journal article" date="2017" name="Nat. Microbiol.">
        <title>Global analysis of biosynthetic gene clusters reveals vast potential of secondary metabolite production in Penicillium species.</title>
        <authorList>
            <person name="Nielsen J.C."/>
            <person name="Grijseels S."/>
            <person name="Prigent S."/>
            <person name="Ji B."/>
            <person name="Dainat J."/>
            <person name="Nielsen K.F."/>
            <person name="Frisvad J.C."/>
            <person name="Workman M."/>
            <person name="Nielsen J."/>
        </authorList>
    </citation>
    <scope>NUCLEOTIDE SEQUENCE [LARGE SCALE GENOMIC DNA]</scope>
    <source>
        <strain evidence="3">IBT 14082</strain>
    </source>
</reference>
<keyword evidence="1" id="KW-0472">Membrane</keyword>
<organism evidence="2 3">
    <name type="scientific">Penicillium flavigenum</name>
    <dbReference type="NCBI Taxonomy" id="254877"/>
    <lineage>
        <taxon>Eukaryota</taxon>
        <taxon>Fungi</taxon>
        <taxon>Dikarya</taxon>
        <taxon>Ascomycota</taxon>
        <taxon>Pezizomycotina</taxon>
        <taxon>Eurotiomycetes</taxon>
        <taxon>Eurotiomycetidae</taxon>
        <taxon>Eurotiales</taxon>
        <taxon>Aspergillaceae</taxon>
        <taxon>Penicillium</taxon>
    </lineage>
</organism>
<sequence>MGTMDELTAKDVALLVLAIDVTVLWALIVIFYVEWLGLRRTLNPPWSDPRVPVTAESYNKGRHHKMPQLTGRNPPTFSLGFERLCVTALPTPRVHVIIDFNFSLFRRSRRV</sequence>
<dbReference type="AlphaFoldDB" id="A0A1V6SR63"/>
<keyword evidence="1" id="KW-1133">Transmembrane helix</keyword>
<accession>A0A1V6SR63</accession>
<dbReference type="OrthoDB" id="4279170at2759"/>
<dbReference type="EMBL" id="MLQL01000027">
    <property type="protein sequence ID" value="OQE16486.1"/>
    <property type="molecule type" value="Genomic_DNA"/>
</dbReference>
<evidence type="ECO:0000313" key="3">
    <source>
        <dbReference type="Proteomes" id="UP000191342"/>
    </source>
</evidence>
<keyword evidence="3" id="KW-1185">Reference proteome</keyword>
<dbReference type="Proteomes" id="UP000191342">
    <property type="component" value="Unassembled WGS sequence"/>
</dbReference>
<gene>
    <name evidence="2" type="ORF">PENFLA_c027G07676</name>
</gene>
<feature type="transmembrane region" description="Helical" evidence="1">
    <location>
        <begin position="12"/>
        <end position="33"/>
    </location>
</feature>
<keyword evidence="1" id="KW-0812">Transmembrane</keyword>
<evidence type="ECO:0000256" key="1">
    <source>
        <dbReference type="SAM" id="Phobius"/>
    </source>
</evidence>
<proteinExistence type="predicted"/>
<protein>
    <submittedName>
        <fullName evidence="2">Uncharacterized protein</fullName>
    </submittedName>
</protein>
<comment type="caution">
    <text evidence="2">The sequence shown here is derived from an EMBL/GenBank/DDBJ whole genome shotgun (WGS) entry which is preliminary data.</text>
</comment>
<evidence type="ECO:0000313" key="2">
    <source>
        <dbReference type="EMBL" id="OQE16486.1"/>
    </source>
</evidence>
<name>A0A1V6SR63_9EURO</name>